<name>A0AAV7UJ68_PLEWA</name>
<proteinExistence type="predicted"/>
<dbReference type="Proteomes" id="UP001066276">
    <property type="component" value="Chromosome 3_1"/>
</dbReference>
<keyword evidence="3" id="KW-1185">Reference proteome</keyword>
<dbReference type="AlphaFoldDB" id="A0AAV7UJ68"/>
<evidence type="ECO:0000313" key="2">
    <source>
        <dbReference type="EMBL" id="KAJ1189055.1"/>
    </source>
</evidence>
<accession>A0AAV7UJ68</accession>
<gene>
    <name evidence="2" type="ORF">NDU88_005806</name>
</gene>
<feature type="region of interest" description="Disordered" evidence="1">
    <location>
        <begin position="104"/>
        <end position="130"/>
    </location>
</feature>
<evidence type="ECO:0000313" key="3">
    <source>
        <dbReference type="Proteomes" id="UP001066276"/>
    </source>
</evidence>
<comment type="caution">
    <text evidence="2">The sequence shown here is derived from an EMBL/GenBank/DDBJ whole genome shotgun (WGS) entry which is preliminary data.</text>
</comment>
<organism evidence="2 3">
    <name type="scientific">Pleurodeles waltl</name>
    <name type="common">Iberian ribbed newt</name>
    <dbReference type="NCBI Taxonomy" id="8319"/>
    <lineage>
        <taxon>Eukaryota</taxon>
        <taxon>Metazoa</taxon>
        <taxon>Chordata</taxon>
        <taxon>Craniata</taxon>
        <taxon>Vertebrata</taxon>
        <taxon>Euteleostomi</taxon>
        <taxon>Amphibia</taxon>
        <taxon>Batrachia</taxon>
        <taxon>Caudata</taxon>
        <taxon>Salamandroidea</taxon>
        <taxon>Salamandridae</taxon>
        <taxon>Pleurodelinae</taxon>
        <taxon>Pleurodeles</taxon>
    </lineage>
</organism>
<dbReference type="EMBL" id="JANPWB010000005">
    <property type="protein sequence ID" value="KAJ1189055.1"/>
    <property type="molecule type" value="Genomic_DNA"/>
</dbReference>
<reference evidence="2" key="1">
    <citation type="journal article" date="2022" name="bioRxiv">
        <title>Sequencing and chromosome-scale assembly of the giantPleurodeles waltlgenome.</title>
        <authorList>
            <person name="Brown T."/>
            <person name="Elewa A."/>
            <person name="Iarovenko S."/>
            <person name="Subramanian E."/>
            <person name="Araus A.J."/>
            <person name="Petzold A."/>
            <person name="Susuki M."/>
            <person name="Suzuki K.-i.T."/>
            <person name="Hayashi T."/>
            <person name="Toyoda A."/>
            <person name="Oliveira C."/>
            <person name="Osipova E."/>
            <person name="Leigh N.D."/>
            <person name="Simon A."/>
            <person name="Yun M.H."/>
        </authorList>
    </citation>
    <scope>NUCLEOTIDE SEQUENCE</scope>
    <source>
        <strain evidence="2">20211129_DDA</strain>
        <tissue evidence="2">Liver</tissue>
    </source>
</reference>
<protein>
    <submittedName>
        <fullName evidence="2">Uncharacterized protein</fullName>
    </submittedName>
</protein>
<evidence type="ECO:0000256" key="1">
    <source>
        <dbReference type="SAM" id="MobiDB-lite"/>
    </source>
</evidence>
<sequence length="130" mass="14251">MPLGASKITLHVRVCIIKGLRWVDITHKRDLAPFLLQSSQRASFLLSAGERYVDLNRTLGSRQALRRFCTRIDVCVGNPAARLSKNQAAQVAISPAFVSDAAHHFSSDGRRSSGRVAGKHRFSATKPAAR</sequence>
<feature type="compositionally biased region" description="Basic residues" evidence="1">
    <location>
        <begin position="117"/>
        <end position="130"/>
    </location>
</feature>